<sequence>MNNRITTSSYGFFIFSLSNFMDFLKNEKIKKKNLLDLFDKNKDLLQQLCLIEHIAIPLIKITNTTYKIFVNENSLEQLDNNWKEIFNYQDFALNVGEDGIWIASFEFFEDWNPKVFETNKSSITQEIATGPNRELICYNKAIHFAESSGLKNVSIKGFRNSTANPKRLSNEIGYEINFTDAVNISFNNPLVKDFNLEF</sequence>
<keyword evidence="2" id="KW-1185">Reference proteome</keyword>
<comment type="caution">
    <text evidence="1">The sequence shown here is derived from an EMBL/GenBank/DDBJ whole genome shotgun (WGS) entry which is preliminary data.</text>
</comment>
<gene>
    <name evidence="1" type="ORF">B0I22_1481</name>
</gene>
<dbReference type="EMBL" id="SOEO01000001">
    <property type="protein sequence ID" value="TDX87293.1"/>
    <property type="molecule type" value="Genomic_DNA"/>
</dbReference>
<reference evidence="1 2" key="1">
    <citation type="submission" date="2019-03" db="EMBL/GenBank/DDBJ databases">
        <title>Genomic Encyclopedia of Type Strains, Phase III (KMG-III): the genomes of soil and plant-associated and newly described type strains.</title>
        <authorList>
            <person name="Whitman W."/>
        </authorList>
    </citation>
    <scope>NUCLEOTIDE SEQUENCE [LARGE SCALE GENOMIC DNA]</scope>
    <source>
        <strain evidence="1 2">CGMCC 1.12802</strain>
    </source>
</reference>
<evidence type="ECO:0000313" key="2">
    <source>
        <dbReference type="Proteomes" id="UP000295313"/>
    </source>
</evidence>
<dbReference type="RefSeq" id="WP_133943904.1">
    <property type="nucleotide sequence ID" value="NZ_SOEO01000001.1"/>
</dbReference>
<dbReference type="Proteomes" id="UP000295313">
    <property type="component" value="Unassembled WGS sequence"/>
</dbReference>
<protein>
    <submittedName>
        <fullName evidence="1">Uncharacterized protein</fullName>
    </submittedName>
</protein>
<proteinExistence type="predicted"/>
<accession>A0A4R8IJU8</accession>
<name>A0A4R8IJU8_9FLAO</name>
<evidence type="ECO:0000313" key="1">
    <source>
        <dbReference type="EMBL" id="TDX87293.1"/>
    </source>
</evidence>
<dbReference type="AlphaFoldDB" id="A0A4R8IJU8"/>
<organism evidence="1 2">
    <name type="scientific">Epilithonimonas xixisoli</name>
    <dbReference type="NCBI Taxonomy" id="1476462"/>
    <lineage>
        <taxon>Bacteria</taxon>
        <taxon>Pseudomonadati</taxon>
        <taxon>Bacteroidota</taxon>
        <taxon>Flavobacteriia</taxon>
        <taxon>Flavobacteriales</taxon>
        <taxon>Weeksellaceae</taxon>
        <taxon>Chryseobacterium group</taxon>
        <taxon>Epilithonimonas</taxon>
    </lineage>
</organism>